<keyword evidence="4" id="KW-1185">Reference proteome</keyword>
<dbReference type="EMBL" id="CP010904">
    <property type="protein sequence ID" value="AKJ64277.1"/>
    <property type="molecule type" value="Genomic_DNA"/>
</dbReference>
<gene>
    <name evidence="3" type="primary">tyrC</name>
    <name evidence="3" type="ORF">L21SP4_01018</name>
</gene>
<proteinExistence type="predicted"/>
<dbReference type="GO" id="GO:0070403">
    <property type="term" value="F:NAD+ binding"/>
    <property type="evidence" value="ECO:0007669"/>
    <property type="project" value="InterPro"/>
</dbReference>
<organism evidence="3 4">
    <name type="scientific">Kiritimatiella glycovorans</name>
    <dbReference type="NCBI Taxonomy" id="1307763"/>
    <lineage>
        <taxon>Bacteria</taxon>
        <taxon>Pseudomonadati</taxon>
        <taxon>Kiritimatiellota</taxon>
        <taxon>Kiritimatiellia</taxon>
        <taxon>Kiritimatiellales</taxon>
        <taxon>Kiritimatiellaceae</taxon>
        <taxon>Kiritimatiella</taxon>
    </lineage>
</organism>
<dbReference type="AlphaFoldDB" id="A0A0G3EFU0"/>
<evidence type="ECO:0000259" key="2">
    <source>
        <dbReference type="PROSITE" id="PS51176"/>
    </source>
</evidence>
<dbReference type="Gene3D" id="3.40.50.720">
    <property type="entry name" value="NAD(P)-binding Rossmann-like Domain"/>
    <property type="match status" value="1"/>
</dbReference>
<dbReference type="GO" id="GO:0006571">
    <property type="term" value="P:tyrosine biosynthetic process"/>
    <property type="evidence" value="ECO:0007669"/>
    <property type="project" value="InterPro"/>
</dbReference>
<protein>
    <submittedName>
        <fullName evidence="3">Arogenate dehydrogenase</fullName>
        <ecNumber evidence="3">1.3.1.43</ecNumber>
    </submittedName>
</protein>
<evidence type="ECO:0000313" key="3">
    <source>
        <dbReference type="EMBL" id="AKJ64277.1"/>
    </source>
</evidence>
<dbReference type="GO" id="GO:0047794">
    <property type="term" value="F:cyclohexadienyl dehydrogenase activity"/>
    <property type="evidence" value="ECO:0007669"/>
    <property type="project" value="UniProtKB-EC"/>
</dbReference>
<dbReference type="Pfam" id="PF02153">
    <property type="entry name" value="PDH_N"/>
    <property type="match status" value="1"/>
</dbReference>
<dbReference type="KEGG" id="vbl:L21SP4_01018"/>
<dbReference type="SUPFAM" id="SSF51735">
    <property type="entry name" value="NAD(P)-binding Rossmann-fold domains"/>
    <property type="match status" value="1"/>
</dbReference>
<dbReference type="InterPro" id="IPR046825">
    <property type="entry name" value="PDH_C"/>
</dbReference>
<dbReference type="GO" id="GO:0004665">
    <property type="term" value="F:prephenate dehydrogenase (NADP+) activity"/>
    <property type="evidence" value="ECO:0007669"/>
    <property type="project" value="InterPro"/>
</dbReference>
<dbReference type="STRING" id="1307763.L21SP4_01018"/>
<dbReference type="PANTHER" id="PTHR21363:SF0">
    <property type="entry name" value="PREPHENATE DEHYDROGENASE [NADP(+)]"/>
    <property type="match status" value="1"/>
</dbReference>
<dbReference type="InterPro" id="IPR050812">
    <property type="entry name" value="Preph/Arog_dehydrog"/>
</dbReference>
<sequence length="293" mass="31105">MADVALMGLGLMGASLGMALRGRAGRRVSAYARREATRTTALDRGVADEVFADPADAVREAGLVVYCVPITAIPELVRASLPGLRGDAVLTDVGSTKSWLQRILAPVLPEEGPVFVGSHPLCGSERQGLEAAREDLYEDAATLITPVPDAAPEAVERVRDMWISAGSTVHLLDPGEHDRIVARTSHLPHLVAAALARTAGREPEKAAYSGTGFRDTTRVAAGSPEVWRDILTTNREAVAAEVGAAREELDALSRLLADGAEDDLERWLRTAAERRAAVLALNTRAPSGKQPAE</sequence>
<dbReference type="InterPro" id="IPR036291">
    <property type="entry name" value="NAD(P)-bd_dom_sf"/>
</dbReference>
<dbReference type="InterPro" id="IPR003099">
    <property type="entry name" value="Prephen_DH"/>
</dbReference>
<dbReference type="InterPro" id="IPR008927">
    <property type="entry name" value="6-PGluconate_DH-like_C_sf"/>
</dbReference>
<dbReference type="PANTHER" id="PTHR21363">
    <property type="entry name" value="PREPHENATE DEHYDROGENASE"/>
    <property type="match status" value="1"/>
</dbReference>
<dbReference type="Pfam" id="PF20463">
    <property type="entry name" value="PDH_C"/>
    <property type="match status" value="1"/>
</dbReference>
<accession>A0A0G3EFU0</accession>
<dbReference type="Proteomes" id="UP000035268">
    <property type="component" value="Chromosome"/>
</dbReference>
<evidence type="ECO:0000256" key="1">
    <source>
        <dbReference type="ARBA" id="ARBA00023002"/>
    </source>
</evidence>
<dbReference type="PROSITE" id="PS51176">
    <property type="entry name" value="PDH_ADH"/>
    <property type="match status" value="1"/>
</dbReference>
<dbReference type="FunFam" id="3.40.50.720:FF:000208">
    <property type="entry name" value="Prephenate dehydrogenase"/>
    <property type="match status" value="1"/>
</dbReference>
<name>A0A0G3EFU0_9BACT</name>
<reference evidence="3 4" key="2">
    <citation type="journal article" date="2016" name="ISME J.">
        <title>Characterization of the first cultured representative of Verrucomicrobia subdivision 5 indicates the proposal of a novel phylum.</title>
        <authorList>
            <person name="Spring S."/>
            <person name="Bunk B."/>
            <person name="Sproer C."/>
            <person name="Schumann P."/>
            <person name="Rohde M."/>
            <person name="Tindall B.J."/>
            <person name="Klenk H.P."/>
        </authorList>
    </citation>
    <scope>NUCLEOTIDE SEQUENCE [LARGE SCALE GENOMIC DNA]</scope>
    <source>
        <strain evidence="3 4">L21-Fru-AB</strain>
    </source>
</reference>
<feature type="domain" description="Prephenate/arogenate dehydrogenase" evidence="2">
    <location>
        <begin position="2"/>
        <end position="286"/>
    </location>
</feature>
<dbReference type="GO" id="GO:0008977">
    <property type="term" value="F:prephenate dehydrogenase (NAD+) activity"/>
    <property type="evidence" value="ECO:0007669"/>
    <property type="project" value="InterPro"/>
</dbReference>
<dbReference type="SUPFAM" id="SSF48179">
    <property type="entry name" value="6-phosphogluconate dehydrogenase C-terminal domain-like"/>
    <property type="match status" value="1"/>
</dbReference>
<keyword evidence="1 3" id="KW-0560">Oxidoreductase</keyword>
<dbReference type="EC" id="1.3.1.43" evidence="3"/>
<dbReference type="Gene3D" id="1.10.3660.10">
    <property type="entry name" value="6-phosphogluconate dehydrogenase C-terminal like domain"/>
    <property type="match status" value="1"/>
</dbReference>
<dbReference type="OrthoDB" id="9809920at2"/>
<dbReference type="InterPro" id="IPR046826">
    <property type="entry name" value="PDH_N"/>
</dbReference>
<dbReference type="RefSeq" id="WP_144413760.1">
    <property type="nucleotide sequence ID" value="NZ_CP010904.1"/>
</dbReference>
<reference evidence="4" key="1">
    <citation type="submission" date="2015-02" db="EMBL/GenBank/DDBJ databases">
        <title>Description and complete genome sequence of the first cultured representative of the subdivision 5 of the Verrucomicrobia phylum.</title>
        <authorList>
            <person name="Spring S."/>
            <person name="Bunk B."/>
            <person name="Sproer C."/>
            <person name="Klenk H.-P."/>
        </authorList>
    </citation>
    <scope>NUCLEOTIDE SEQUENCE [LARGE SCALE GENOMIC DNA]</scope>
    <source>
        <strain evidence="4">L21-Fru-AB</strain>
    </source>
</reference>
<evidence type="ECO:0000313" key="4">
    <source>
        <dbReference type="Proteomes" id="UP000035268"/>
    </source>
</evidence>